<reference evidence="2" key="1">
    <citation type="journal article" date="2021" name="Proc. Natl. Acad. Sci. U.S.A.">
        <title>A Catalog of Tens of Thousands of Viruses from Human Metagenomes Reveals Hidden Associations with Chronic Diseases.</title>
        <authorList>
            <person name="Tisza M.J."/>
            <person name="Buck C.B."/>
        </authorList>
    </citation>
    <scope>NUCLEOTIDE SEQUENCE</scope>
    <source>
        <strain evidence="2">Ctvok7</strain>
    </source>
</reference>
<dbReference type="SUPFAM" id="SSF49265">
    <property type="entry name" value="Fibronectin type III"/>
    <property type="match status" value="1"/>
</dbReference>
<feature type="domain" description="Fibronectin type-III" evidence="1">
    <location>
        <begin position="313"/>
        <end position="402"/>
    </location>
</feature>
<evidence type="ECO:0000313" key="2">
    <source>
        <dbReference type="EMBL" id="DAD70878.1"/>
    </source>
</evidence>
<dbReference type="PROSITE" id="PS50853">
    <property type="entry name" value="FN3"/>
    <property type="match status" value="1"/>
</dbReference>
<organism evidence="2">
    <name type="scientific">Siphoviridae sp. ctvok7</name>
    <dbReference type="NCBI Taxonomy" id="2827596"/>
    <lineage>
        <taxon>Viruses</taxon>
        <taxon>Duplodnaviria</taxon>
        <taxon>Heunggongvirae</taxon>
        <taxon>Uroviricota</taxon>
        <taxon>Caudoviricetes</taxon>
    </lineage>
</organism>
<sequence length="735" mass="76982">MAQLLSQVAVGTIVKLNESGSPVNYLVVHQGLPSDLYDSSCNGTWLLRQDIIQNGTWNTSNANILPNSAIMHAMASILPLYDQPIRDAIQTVKIPYCVGNGSSAVNSGANGLQCQIFPLSGREVGFTNNDSPYFPNDGSKLDYFISGNDSSARQRRVANLNGSATRWWLRSPYTSSASSVWSVNSNGSYDSWNASGSYGVRPALVLSSTLYVEDDGTISVAPPAPDSITVPPSATVGQSIAVNWSSVSGATQYKLERQADSGSWDTVYTGSGTSYTDTAQAGWQSVVYRVSAGVSDVFGDTKTSSAVSVSVATPTGLTVPSALMVSQTATISWDAVTGADSYKLERQVNSAGDWSTLYTGADLSYQDTAPSAAGTVTYRVSAGASGVYGAPATSAPVTVLAASALVISGTDGDLGTITAPVTYNVLTDAGNSVTVVENVDGTERTLTLTSGQEVSIPVARLTPGAGGITIKATVQATSGPVSVTRTWTYSKTPVSAPSGPYKVDQLQDQSGNMIAPQTLAEAVFLPSGESVAGRALSRNVVRTLPVAPGYSVSAGDVVDVDGGQVVKTDESSTAIALQSGTAGQSIECIFSGTTNAAWATEGQVIDSPGVYGVGIMDGILQVWSKERPRQVVTGSYVGTGQYGGTHPNSITFPFIPLFWGVYMTYFNERYDQAGNFLEWNVSGKVTLKDDYDAGYTNTVSYSGNTVSWYAGGDTEQLNDERTTYYYFAIGQGGAT</sequence>
<evidence type="ECO:0000259" key="1">
    <source>
        <dbReference type="PROSITE" id="PS50853"/>
    </source>
</evidence>
<name>A0A8S5LLP5_9CAUD</name>
<protein>
    <submittedName>
        <fullName evidence="2">Interferon alpha/beta receptor 1, Interferon I interferon signaling complex</fullName>
    </submittedName>
</protein>
<dbReference type="InterPro" id="IPR036116">
    <property type="entry name" value="FN3_sf"/>
</dbReference>
<dbReference type="EMBL" id="BK015871">
    <property type="protein sequence ID" value="DAD70878.1"/>
    <property type="molecule type" value="Genomic_DNA"/>
</dbReference>
<keyword evidence="2" id="KW-0675">Receptor</keyword>
<dbReference type="InterPro" id="IPR046240">
    <property type="entry name" value="DUF6273"/>
</dbReference>
<accession>A0A8S5LLP5</accession>
<dbReference type="InterPro" id="IPR003961">
    <property type="entry name" value="FN3_dom"/>
</dbReference>
<dbReference type="Pfam" id="PF19789">
    <property type="entry name" value="DUF6273"/>
    <property type="match status" value="1"/>
</dbReference>
<proteinExistence type="predicted"/>
<dbReference type="Gene3D" id="2.60.40.10">
    <property type="entry name" value="Immunoglobulins"/>
    <property type="match status" value="2"/>
</dbReference>
<dbReference type="InterPro" id="IPR013783">
    <property type="entry name" value="Ig-like_fold"/>
</dbReference>